<evidence type="ECO:0000256" key="1">
    <source>
        <dbReference type="ARBA" id="ARBA00022448"/>
    </source>
</evidence>
<evidence type="ECO:0000256" key="5">
    <source>
        <dbReference type="ARBA" id="ARBA00023014"/>
    </source>
</evidence>
<dbReference type="EMBL" id="JAAIKZ010000029">
    <property type="protein sequence ID" value="NEX76348.1"/>
    <property type="molecule type" value="Genomic_DNA"/>
</dbReference>
<sequence length="85" mass="9267">MRPRSRRRRASLACRSTRPTAFTARPATSRIPAKISSGPRPREAPAPITPICEIGKRACDIKDAQAQNIVWTPPQGGSGPNYPNM</sequence>
<dbReference type="GO" id="GO:0051536">
    <property type="term" value="F:iron-sulfur cluster binding"/>
    <property type="evidence" value="ECO:0007669"/>
    <property type="project" value="UniProtKB-KW"/>
</dbReference>
<evidence type="ECO:0000256" key="6">
    <source>
        <dbReference type="SAM" id="MobiDB-lite"/>
    </source>
</evidence>
<name>A0AAW9YEI4_9GAMM</name>
<dbReference type="Proteomes" id="UP000480681">
    <property type="component" value="Unassembled WGS sequence"/>
</dbReference>
<feature type="domain" description="ETF-QO/FixX C-terminal" evidence="7">
    <location>
        <begin position="57"/>
        <end position="82"/>
    </location>
</feature>
<keyword evidence="2" id="KW-0479">Metal-binding</keyword>
<keyword evidence="4" id="KW-0408">Iron</keyword>
<dbReference type="GO" id="GO:0046872">
    <property type="term" value="F:metal ion binding"/>
    <property type="evidence" value="ECO:0007669"/>
    <property type="project" value="UniProtKB-KW"/>
</dbReference>
<evidence type="ECO:0000256" key="3">
    <source>
        <dbReference type="ARBA" id="ARBA00022982"/>
    </source>
</evidence>
<dbReference type="Pfam" id="PF05187">
    <property type="entry name" value="Fer4_ETF_QO"/>
    <property type="match status" value="1"/>
</dbReference>
<keyword evidence="3" id="KW-0249">Electron transport</keyword>
<accession>A0AAW9YEI4</accession>
<evidence type="ECO:0000313" key="8">
    <source>
        <dbReference type="EMBL" id="NEX76348.1"/>
    </source>
</evidence>
<comment type="caution">
    <text evidence="8">The sequence shown here is derived from an EMBL/GenBank/DDBJ whole genome shotgun (WGS) entry which is preliminary data.</text>
</comment>
<evidence type="ECO:0000256" key="4">
    <source>
        <dbReference type="ARBA" id="ARBA00023004"/>
    </source>
</evidence>
<dbReference type="InterPro" id="IPR007859">
    <property type="entry name" value="ETF-QO/FixX_C"/>
</dbReference>
<keyword evidence="5" id="KW-0411">Iron-sulfur</keyword>
<evidence type="ECO:0000256" key="2">
    <source>
        <dbReference type="ARBA" id="ARBA00022723"/>
    </source>
</evidence>
<evidence type="ECO:0000259" key="7">
    <source>
        <dbReference type="Pfam" id="PF05187"/>
    </source>
</evidence>
<organism evidence="8 9">
    <name type="scientific">Aeromonas rivipollensis</name>
    <dbReference type="NCBI Taxonomy" id="948519"/>
    <lineage>
        <taxon>Bacteria</taxon>
        <taxon>Pseudomonadati</taxon>
        <taxon>Pseudomonadota</taxon>
        <taxon>Gammaproteobacteria</taxon>
        <taxon>Aeromonadales</taxon>
        <taxon>Aeromonadaceae</taxon>
        <taxon>Aeromonas</taxon>
    </lineage>
</organism>
<proteinExistence type="predicted"/>
<keyword evidence="1" id="KW-0813">Transport</keyword>
<feature type="region of interest" description="Disordered" evidence="6">
    <location>
        <begin position="28"/>
        <end position="47"/>
    </location>
</feature>
<gene>
    <name evidence="8" type="ORF">G4911_16655</name>
</gene>
<reference evidence="8 9" key="1">
    <citation type="submission" date="2020-02" db="EMBL/GenBank/DDBJ databases">
        <title>Genome sequencing of Aeromonas rivipollensis.</title>
        <authorList>
            <person name="Fono-Tamo Ubani E.K."/>
            <person name="Lekota K.E."/>
        </authorList>
    </citation>
    <scope>NUCLEOTIDE SEQUENCE [LARGE SCALE GENOMIC DNA]</scope>
    <source>
        <strain evidence="8 9">G87</strain>
    </source>
</reference>
<dbReference type="AlphaFoldDB" id="A0AAW9YEI4"/>
<evidence type="ECO:0000313" key="9">
    <source>
        <dbReference type="Proteomes" id="UP000480681"/>
    </source>
</evidence>
<protein>
    <recommendedName>
        <fullName evidence="7">ETF-QO/FixX C-terminal domain-containing protein</fullName>
    </recommendedName>
</protein>